<dbReference type="RefSeq" id="WP_168659901.1">
    <property type="nucleotide sequence ID" value="NZ_CP051180.1"/>
</dbReference>
<protein>
    <submittedName>
        <fullName evidence="6">LysR family transcriptional regulator</fullName>
    </submittedName>
</protein>
<evidence type="ECO:0000313" key="7">
    <source>
        <dbReference type="Proteomes" id="UP000501602"/>
    </source>
</evidence>
<dbReference type="GO" id="GO:0003700">
    <property type="term" value="F:DNA-binding transcription factor activity"/>
    <property type="evidence" value="ECO:0007669"/>
    <property type="project" value="InterPro"/>
</dbReference>
<dbReference type="FunFam" id="1.10.10.10:FF:000001">
    <property type="entry name" value="LysR family transcriptional regulator"/>
    <property type="match status" value="1"/>
</dbReference>
<dbReference type="GO" id="GO:0006351">
    <property type="term" value="P:DNA-templated transcription"/>
    <property type="evidence" value="ECO:0007669"/>
    <property type="project" value="TreeGrafter"/>
</dbReference>
<keyword evidence="4" id="KW-0804">Transcription</keyword>
<dbReference type="Pfam" id="PF00126">
    <property type="entry name" value="HTH_1"/>
    <property type="match status" value="1"/>
</dbReference>
<dbReference type="InterPro" id="IPR005119">
    <property type="entry name" value="LysR_subst-bd"/>
</dbReference>
<dbReference type="Gene3D" id="3.40.190.290">
    <property type="match status" value="1"/>
</dbReference>
<dbReference type="Gene3D" id="1.10.10.10">
    <property type="entry name" value="Winged helix-like DNA-binding domain superfamily/Winged helix DNA-binding domain"/>
    <property type="match status" value="1"/>
</dbReference>
<evidence type="ECO:0000313" key="6">
    <source>
        <dbReference type="EMBL" id="QIZ76639.1"/>
    </source>
</evidence>
<gene>
    <name evidence="6" type="ORF">HER31_07010</name>
</gene>
<dbReference type="Pfam" id="PF03466">
    <property type="entry name" value="LysR_substrate"/>
    <property type="match status" value="1"/>
</dbReference>
<feature type="domain" description="HTH lysR-type" evidence="5">
    <location>
        <begin position="1"/>
        <end position="58"/>
    </location>
</feature>
<evidence type="ECO:0000256" key="4">
    <source>
        <dbReference type="ARBA" id="ARBA00023163"/>
    </source>
</evidence>
<dbReference type="EMBL" id="CP051180">
    <property type="protein sequence ID" value="QIZ76639.1"/>
    <property type="molecule type" value="Genomic_DNA"/>
</dbReference>
<keyword evidence="7" id="KW-1185">Reference proteome</keyword>
<dbReference type="Proteomes" id="UP000501602">
    <property type="component" value="Chromosome"/>
</dbReference>
<organism evidence="6 7">
    <name type="scientific">Ferrimonas lipolytica</name>
    <dbReference type="NCBI Taxonomy" id="2724191"/>
    <lineage>
        <taxon>Bacteria</taxon>
        <taxon>Pseudomonadati</taxon>
        <taxon>Pseudomonadota</taxon>
        <taxon>Gammaproteobacteria</taxon>
        <taxon>Alteromonadales</taxon>
        <taxon>Ferrimonadaceae</taxon>
        <taxon>Ferrimonas</taxon>
    </lineage>
</organism>
<sequence length="298" mass="33424">MNLETLRIFLVVAEVKSIARAAEILDMNGSSISRKIKGLEEELNTELFHRGGKEFNTTSQGTQILKQVGTVLGEVDQIRNLANNDQEVSGPISLIVPPTIGNALAERFLVPFIKRYPKVKLRIKVNSGRQVDTLYDNDLAISPNLPSDSSLIAKKIFNGKQHFYAGTGLLEKYGVPSHPAELENYPYLVLLDDKSYSQDVQTWNNGQGLSGKFNTNSVAYSDHTEILARMVADNVGVACLPKGAFLNNPTLNFVRLFADEYYNQNCLYAIYPSRQYRPHRINVLAEELERFFNTKHAL</sequence>
<reference evidence="6 7" key="1">
    <citation type="submission" date="2020-04" db="EMBL/GenBank/DDBJ databases">
        <title>Ferrimonas sp. S7 isolated from sea water.</title>
        <authorList>
            <person name="Bae S.S."/>
            <person name="Baek K."/>
        </authorList>
    </citation>
    <scope>NUCLEOTIDE SEQUENCE [LARGE SCALE GENOMIC DNA]</scope>
    <source>
        <strain evidence="6 7">S7</strain>
    </source>
</reference>
<comment type="similarity">
    <text evidence="1">Belongs to the LysR transcriptional regulatory family.</text>
</comment>
<proteinExistence type="inferred from homology"/>
<dbReference type="InterPro" id="IPR036388">
    <property type="entry name" value="WH-like_DNA-bd_sf"/>
</dbReference>
<dbReference type="SUPFAM" id="SSF46785">
    <property type="entry name" value="Winged helix' DNA-binding domain"/>
    <property type="match status" value="1"/>
</dbReference>
<dbReference type="PANTHER" id="PTHR30537">
    <property type="entry name" value="HTH-TYPE TRANSCRIPTIONAL REGULATOR"/>
    <property type="match status" value="1"/>
</dbReference>
<dbReference type="InterPro" id="IPR000847">
    <property type="entry name" value="LysR_HTH_N"/>
</dbReference>
<name>A0A6H1UDD6_9GAMM</name>
<evidence type="ECO:0000259" key="5">
    <source>
        <dbReference type="PROSITE" id="PS50931"/>
    </source>
</evidence>
<accession>A0A6H1UDD6</accession>
<keyword evidence="3" id="KW-0238">DNA-binding</keyword>
<dbReference type="InterPro" id="IPR058163">
    <property type="entry name" value="LysR-type_TF_proteobact-type"/>
</dbReference>
<dbReference type="GO" id="GO:0043565">
    <property type="term" value="F:sequence-specific DNA binding"/>
    <property type="evidence" value="ECO:0007669"/>
    <property type="project" value="TreeGrafter"/>
</dbReference>
<dbReference type="PROSITE" id="PS50931">
    <property type="entry name" value="HTH_LYSR"/>
    <property type="match status" value="1"/>
</dbReference>
<dbReference type="SUPFAM" id="SSF53850">
    <property type="entry name" value="Periplasmic binding protein-like II"/>
    <property type="match status" value="1"/>
</dbReference>
<keyword evidence="2" id="KW-0805">Transcription regulation</keyword>
<dbReference type="PANTHER" id="PTHR30537:SF68">
    <property type="entry name" value="TRANSCRIPTIONAL REGULATOR-RELATED"/>
    <property type="match status" value="1"/>
</dbReference>
<evidence type="ECO:0000256" key="1">
    <source>
        <dbReference type="ARBA" id="ARBA00009437"/>
    </source>
</evidence>
<dbReference type="AlphaFoldDB" id="A0A6H1UDD6"/>
<dbReference type="KEGG" id="fes:HER31_07010"/>
<evidence type="ECO:0000256" key="2">
    <source>
        <dbReference type="ARBA" id="ARBA00023015"/>
    </source>
</evidence>
<dbReference type="InterPro" id="IPR036390">
    <property type="entry name" value="WH_DNA-bd_sf"/>
</dbReference>
<evidence type="ECO:0000256" key="3">
    <source>
        <dbReference type="ARBA" id="ARBA00023125"/>
    </source>
</evidence>